<proteinExistence type="inferred from homology"/>
<evidence type="ECO:0000256" key="16">
    <source>
        <dbReference type="RuleBase" id="RU000304"/>
    </source>
</evidence>
<dbReference type="Gene3D" id="1.10.510.10">
    <property type="entry name" value="Transferase(Phosphotransferase) domain 1"/>
    <property type="match status" value="1"/>
</dbReference>
<comment type="catalytic activity">
    <reaction evidence="14">
        <text>L-seryl-[protein] + ATP = O-phospho-L-seryl-[protein] + ADP + H(+)</text>
        <dbReference type="Rhea" id="RHEA:17989"/>
        <dbReference type="Rhea" id="RHEA-COMP:9863"/>
        <dbReference type="Rhea" id="RHEA-COMP:11604"/>
        <dbReference type="ChEBI" id="CHEBI:15378"/>
        <dbReference type="ChEBI" id="CHEBI:29999"/>
        <dbReference type="ChEBI" id="CHEBI:30616"/>
        <dbReference type="ChEBI" id="CHEBI:83421"/>
        <dbReference type="ChEBI" id="CHEBI:456216"/>
        <dbReference type="EC" id="2.7.11.1"/>
    </reaction>
</comment>
<dbReference type="InterPro" id="IPR002048">
    <property type="entry name" value="EF_hand_dom"/>
</dbReference>
<keyword evidence="5" id="KW-0808">Transferase</keyword>
<dbReference type="GO" id="GO:0004674">
    <property type="term" value="F:protein serine/threonine kinase activity"/>
    <property type="evidence" value="ECO:0007669"/>
    <property type="project" value="UniProtKB-KW"/>
</dbReference>
<dbReference type="PROSITE" id="PS50222">
    <property type="entry name" value="EF_HAND_2"/>
    <property type="match status" value="4"/>
</dbReference>
<comment type="catalytic activity">
    <reaction evidence="13">
        <text>L-threonyl-[protein] + ATP = O-phospho-L-threonyl-[protein] + ADP + H(+)</text>
        <dbReference type="Rhea" id="RHEA:46608"/>
        <dbReference type="Rhea" id="RHEA-COMP:11060"/>
        <dbReference type="Rhea" id="RHEA-COMP:11605"/>
        <dbReference type="ChEBI" id="CHEBI:15378"/>
        <dbReference type="ChEBI" id="CHEBI:30013"/>
        <dbReference type="ChEBI" id="CHEBI:30616"/>
        <dbReference type="ChEBI" id="CHEBI:61977"/>
        <dbReference type="ChEBI" id="CHEBI:456216"/>
        <dbReference type="EC" id="2.7.11.1"/>
    </reaction>
</comment>
<dbReference type="PROSITE" id="PS00108">
    <property type="entry name" value="PROTEIN_KINASE_ST"/>
    <property type="match status" value="1"/>
</dbReference>
<keyword evidence="8 15" id="KW-0547">Nucleotide-binding</keyword>
<keyword evidence="6" id="KW-0479">Metal-binding</keyword>
<feature type="domain" description="EF-hand" evidence="19">
    <location>
        <begin position="451"/>
        <end position="486"/>
    </location>
</feature>
<dbReference type="SUPFAM" id="SSF56112">
    <property type="entry name" value="Protein kinase-like (PK-like)"/>
    <property type="match status" value="1"/>
</dbReference>
<dbReference type="SMART" id="SM00054">
    <property type="entry name" value="EFh"/>
    <property type="match status" value="4"/>
</dbReference>
<dbReference type="SUPFAM" id="SSF47473">
    <property type="entry name" value="EF-hand"/>
    <property type="match status" value="1"/>
</dbReference>
<dbReference type="SMART" id="SM00220">
    <property type="entry name" value="S_TKc"/>
    <property type="match status" value="1"/>
</dbReference>
<dbReference type="InterPro" id="IPR000719">
    <property type="entry name" value="Prot_kinase_dom"/>
</dbReference>
<dbReference type="InterPro" id="IPR011009">
    <property type="entry name" value="Kinase-like_dom_sf"/>
</dbReference>
<evidence type="ECO:0000256" key="6">
    <source>
        <dbReference type="ARBA" id="ARBA00022723"/>
    </source>
</evidence>
<evidence type="ECO:0000256" key="3">
    <source>
        <dbReference type="ARBA" id="ARBA00012513"/>
    </source>
</evidence>
<evidence type="ECO:0000256" key="17">
    <source>
        <dbReference type="SAM" id="MobiDB-lite"/>
    </source>
</evidence>
<dbReference type="InterPro" id="IPR050205">
    <property type="entry name" value="CDPK_Ser/Thr_kinases"/>
</dbReference>
<evidence type="ECO:0000256" key="11">
    <source>
        <dbReference type="ARBA" id="ARBA00022840"/>
    </source>
</evidence>
<dbReference type="FunFam" id="1.10.238.10:FF:000003">
    <property type="entry name" value="Calmodulin A"/>
    <property type="match status" value="1"/>
</dbReference>
<sequence>MGCSCTKGIRIKSPNPKSKPQTLKLTPESFITSNSKDFTDVYTMGTPLGSGAYGDVIQVIHKLTNQERAVKIFLKNKDKHKDSSYEKTKNEIEILKKLSHPTIIQIYEYFEDEKRVYIVMEKCYGGELFDQITTKKSLNESVSALICKQLFSAISYLHSNKIVHRDIKPENILLEDSEDFINIKIIDFGTAIFYDGGMMKELSGSSYYISPEVIQGEYNEKCDEWSIGVILYILLCGNPPFAGSSTEQIIRKIKAGTFNYNSPIWDSVSPQAKDLINKLLCPALYRLSAEEALRHPWIEEKGKYPIIKSPILNSVIENLQSFNGLNKFKDAISTFITSQILEIHETKELREIFKSIDINGDGKLSKEEMVKSFACHKEILNRDKYIEKIINDVDTDGNGYIDYNEFIKATINRQKLYSKDNLKKAFDIFDLDSSGKISAIELEKTFSLGTNKDSIWQDLVLKADKNSDGEIDFQEFCDFIENLSDKDFLIN</sequence>
<feature type="binding site" evidence="15">
    <location>
        <position position="71"/>
    </location>
    <ligand>
        <name>ATP</name>
        <dbReference type="ChEBI" id="CHEBI:30616"/>
    </ligand>
</feature>
<comment type="similarity">
    <text evidence="12">Belongs to the protein kinase superfamily. Ser/Thr protein kinase family. CDPK subfamily.</text>
</comment>
<dbReference type="FunFam" id="3.30.200.20:FF:000315">
    <property type="entry name" value="Calcium-dependent protein kinase 3"/>
    <property type="match status" value="1"/>
</dbReference>
<gene>
    <name evidence="20" type="ORF">SteCoe_25833</name>
</gene>
<evidence type="ECO:0000256" key="13">
    <source>
        <dbReference type="ARBA" id="ARBA00047899"/>
    </source>
</evidence>
<evidence type="ECO:0000256" key="14">
    <source>
        <dbReference type="ARBA" id="ARBA00048679"/>
    </source>
</evidence>
<dbReference type="InterPro" id="IPR018247">
    <property type="entry name" value="EF_Hand_1_Ca_BS"/>
</dbReference>
<evidence type="ECO:0000256" key="4">
    <source>
        <dbReference type="ARBA" id="ARBA00022527"/>
    </source>
</evidence>
<comment type="caution">
    <text evidence="20">The sequence shown here is derived from an EMBL/GenBank/DDBJ whole genome shotgun (WGS) entry which is preliminary data.</text>
</comment>
<dbReference type="EMBL" id="MPUH01000710">
    <property type="protein sequence ID" value="OMJ75096.1"/>
    <property type="molecule type" value="Genomic_DNA"/>
</dbReference>
<dbReference type="EC" id="2.7.11.1" evidence="3"/>
<evidence type="ECO:0000259" key="19">
    <source>
        <dbReference type="PROSITE" id="PS50222"/>
    </source>
</evidence>
<keyword evidence="11 15" id="KW-0067">ATP-binding</keyword>
<evidence type="ECO:0000256" key="2">
    <source>
        <dbReference type="ARBA" id="ARBA00011245"/>
    </source>
</evidence>
<dbReference type="OrthoDB" id="407410at2759"/>
<dbReference type="Gene3D" id="1.10.238.10">
    <property type="entry name" value="EF-hand"/>
    <property type="match status" value="2"/>
</dbReference>
<comment type="subunit">
    <text evidence="2">Monomer.</text>
</comment>
<accession>A0A1R2BEB5</accession>
<protein>
    <recommendedName>
        <fullName evidence="3">non-specific serine/threonine protein kinase</fullName>
        <ecNumber evidence="3">2.7.11.1</ecNumber>
    </recommendedName>
</protein>
<name>A0A1R2BEB5_9CILI</name>
<dbReference type="GO" id="GO:0005509">
    <property type="term" value="F:calcium ion binding"/>
    <property type="evidence" value="ECO:0007669"/>
    <property type="project" value="InterPro"/>
</dbReference>
<feature type="domain" description="EF-hand" evidence="19">
    <location>
        <begin position="417"/>
        <end position="450"/>
    </location>
</feature>
<dbReference type="Pfam" id="PF13499">
    <property type="entry name" value="EF-hand_7"/>
    <property type="match status" value="2"/>
</dbReference>
<evidence type="ECO:0000256" key="12">
    <source>
        <dbReference type="ARBA" id="ARBA00024334"/>
    </source>
</evidence>
<evidence type="ECO:0000313" key="20">
    <source>
        <dbReference type="EMBL" id="OMJ75096.1"/>
    </source>
</evidence>
<keyword evidence="21" id="KW-1185">Reference proteome</keyword>
<dbReference type="PANTHER" id="PTHR24349">
    <property type="entry name" value="SERINE/THREONINE-PROTEIN KINASE"/>
    <property type="match status" value="1"/>
</dbReference>
<feature type="domain" description="Protein kinase" evidence="18">
    <location>
        <begin position="42"/>
        <end position="298"/>
    </location>
</feature>
<evidence type="ECO:0000256" key="10">
    <source>
        <dbReference type="ARBA" id="ARBA00022837"/>
    </source>
</evidence>
<evidence type="ECO:0000256" key="9">
    <source>
        <dbReference type="ARBA" id="ARBA00022777"/>
    </source>
</evidence>
<keyword evidence="9" id="KW-0418">Kinase</keyword>
<dbReference type="CDD" id="cd05117">
    <property type="entry name" value="STKc_CAMK"/>
    <property type="match status" value="1"/>
</dbReference>
<feature type="domain" description="EF-hand" evidence="19">
    <location>
        <begin position="381"/>
        <end position="416"/>
    </location>
</feature>
<dbReference type="PROSITE" id="PS50011">
    <property type="entry name" value="PROTEIN_KINASE_DOM"/>
    <property type="match status" value="1"/>
</dbReference>
<dbReference type="InterPro" id="IPR008271">
    <property type="entry name" value="Ser/Thr_kinase_AS"/>
</dbReference>
<evidence type="ECO:0000256" key="15">
    <source>
        <dbReference type="PROSITE-ProRule" id="PRU10141"/>
    </source>
</evidence>
<dbReference type="InterPro" id="IPR017441">
    <property type="entry name" value="Protein_kinase_ATP_BS"/>
</dbReference>
<evidence type="ECO:0000313" key="21">
    <source>
        <dbReference type="Proteomes" id="UP000187209"/>
    </source>
</evidence>
<dbReference type="PROSITE" id="PS00018">
    <property type="entry name" value="EF_HAND_1"/>
    <property type="match status" value="3"/>
</dbReference>
<dbReference type="AlphaFoldDB" id="A0A1R2BEB5"/>
<evidence type="ECO:0000256" key="7">
    <source>
        <dbReference type="ARBA" id="ARBA00022737"/>
    </source>
</evidence>
<dbReference type="PROSITE" id="PS00107">
    <property type="entry name" value="PROTEIN_KINASE_ATP"/>
    <property type="match status" value="1"/>
</dbReference>
<dbReference type="GO" id="GO:0005524">
    <property type="term" value="F:ATP binding"/>
    <property type="evidence" value="ECO:0007669"/>
    <property type="project" value="UniProtKB-UniRule"/>
</dbReference>
<keyword evidence="4 16" id="KW-0723">Serine/threonine-protein kinase</keyword>
<dbReference type="Gene3D" id="3.30.200.20">
    <property type="entry name" value="Phosphorylase Kinase, domain 1"/>
    <property type="match status" value="1"/>
</dbReference>
<dbReference type="Pfam" id="PF00069">
    <property type="entry name" value="Pkinase"/>
    <property type="match status" value="1"/>
</dbReference>
<dbReference type="CDD" id="cd00051">
    <property type="entry name" value="EFh"/>
    <property type="match status" value="1"/>
</dbReference>
<evidence type="ECO:0000256" key="1">
    <source>
        <dbReference type="ARBA" id="ARBA00001946"/>
    </source>
</evidence>
<keyword evidence="7" id="KW-0677">Repeat</keyword>
<evidence type="ECO:0000256" key="5">
    <source>
        <dbReference type="ARBA" id="ARBA00022679"/>
    </source>
</evidence>
<evidence type="ECO:0000256" key="8">
    <source>
        <dbReference type="ARBA" id="ARBA00022741"/>
    </source>
</evidence>
<organism evidence="20 21">
    <name type="scientific">Stentor coeruleus</name>
    <dbReference type="NCBI Taxonomy" id="5963"/>
    <lineage>
        <taxon>Eukaryota</taxon>
        <taxon>Sar</taxon>
        <taxon>Alveolata</taxon>
        <taxon>Ciliophora</taxon>
        <taxon>Postciliodesmatophora</taxon>
        <taxon>Heterotrichea</taxon>
        <taxon>Heterotrichida</taxon>
        <taxon>Stentoridae</taxon>
        <taxon>Stentor</taxon>
    </lineage>
</organism>
<dbReference type="InterPro" id="IPR011992">
    <property type="entry name" value="EF-hand-dom_pair"/>
</dbReference>
<reference evidence="20 21" key="1">
    <citation type="submission" date="2016-11" db="EMBL/GenBank/DDBJ databases">
        <title>The macronuclear genome of Stentor coeruleus: a giant cell with tiny introns.</title>
        <authorList>
            <person name="Slabodnick M."/>
            <person name="Ruby J.G."/>
            <person name="Reiff S.B."/>
            <person name="Swart E.C."/>
            <person name="Gosai S."/>
            <person name="Prabakaran S."/>
            <person name="Witkowska E."/>
            <person name="Larue G.E."/>
            <person name="Fisher S."/>
            <person name="Freeman R.M."/>
            <person name="Gunawardena J."/>
            <person name="Chu W."/>
            <person name="Stover N.A."/>
            <person name="Gregory B.D."/>
            <person name="Nowacki M."/>
            <person name="Derisi J."/>
            <person name="Roy S.W."/>
            <person name="Marshall W.F."/>
            <person name="Sood P."/>
        </authorList>
    </citation>
    <scope>NUCLEOTIDE SEQUENCE [LARGE SCALE GENOMIC DNA]</scope>
    <source>
        <strain evidence="20">WM001</strain>
    </source>
</reference>
<dbReference type="FunFam" id="1.10.510.10:FF:000571">
    <property type="entry name" value="Maternal embryonic leucine zipper kinase"/>
    <property type="match status" value="1"/>
</dbReference>
<evidence type="ECO:0000259" key="18">
    <source>
        <dbReference type="PROSITE" id="PS50011"/>
    </source>
</evidence>
<keyword evidence="10" id="KW-0106">Calcium</keyword>
<comment type="cofactor">
    <cofactor evidence="1">
        <name>Mg(2+)</name>
        <dbReference type="ChEBI" id="CHEBI:18420"/>
    </cofactor>
</comment>
<feature type="region of interest" description="Disordered" evidence="17">
    <location>
        <begin position="1"/>
        <end position="23"/>
    </location>
</feature>
<dbReference type="Proteomes" id="UP000187209">
    <property type="component" value="Unassembled WGS sequence"/>
</dbReference>
<feature type="domain" description="EF-hand" evidence="19">
    <location>
        <begin position="344"/>
        <end position="379"/>
    </location>
</feature>